<keyword evidence="5 7" id="KW-0464">Manganese</keyword>
<evidence type="ECO:0000256" key="3">
    <source>
        <dbReference type="ARBA" id="ARBA00022723"/>
    </source>
</evidence>
<accession>A0A0C3C2T7</accession>
<dbReference type="PANTHER" id="PTHR12260">
    <property type="entry name" value="DAMAGE-CONTROL PHOSPHATASE ARMT1"/>
    <property type="match status" value="1"/>
</dbReference>
<evidence type="ECO:0000256" key="6">
    <source>
        <dbReference type="ARBA" id="ARBA00048809"/>
    </source>
</evidence>
<comment type="catalytic activity">
    <reaction evidence="6 7">
        <text>beta-D-fructose 6-phosphate = dihydroxyacetone + D-glyceraldehyde 3-phosphate</text>
        <dbReference type="Rhea" id="RHEA:28002"/>
        <dbReference type="ChEBI" id="CHEBI:16016"/>
        <dbReference type="ChEBI" id="CHEBI:57634"/>
        <dbReference type="ChEBI" id="CHEBI:59776"/>
    </reaction>
</comment>
<dbReference type="Proteomes" id="UP000053424">
    <property type="component" value="Unassembled WGS sequence"/>
</dbReference>
<dbReference type="Pfam" id="PF01937">
    <property type="entry name" value="ARMT1-like_dom"/>
    <property type="match status" value="1"/>
</dbReference>
<dbReference type="HOGENOM" id="CLU_030117_2_0_1"/>
<dbReference type="Gene3D" id="1.20.930.60">
    <property type="match status" value="1"/>
</dbReference>
<reference evidence="9 10" key="1">
    <citation type="submission" date="2014-04" db="EMBL/GenBank/DDBJ databases">
        <authorList>
            <consortium name="DOE Joint Genome Institute"/>
            <person name="Kuo A."/>
            <person name="Gay G."/>
            <person name="Dore J."/>
            <person name="Kohler A."/>
            <person name="Nagy L.G."/>
            <person name="Floudas D."/>
            <person name="Copeland A."/>
            <person name="Barry K.W."/>
            <person name="Cichocki N."/>
            <person name="Veneault-Fourrey C."/>
            <person name="LaButti K."/>
            <person name="Lindquist E.A."/>
            <person name="Lipzen A."/>
            <person name="Lundell T."/>
            <person name="Morin E."/>
            <person name="Murat C."/>
            <person name="Sun H."/>
            <person name="Tunlid A."/>
            <person name="Henrissat B."/>
            <person name="Grigoriev I.V."/>
            <person name="Hibbett D.S."/>
            <person name="Martin F."/>
            <person name="Nordberg H.P."/>
            <person name="Cantor M.N."/>
            <person name="Hua S.X."/>
        </authorList>
    </citation>
    <scope>NUCLEOTIDE SEQUENCE [LARGE SCALE GENOMIC DNA]</scope>
    <source>
        <strain evidence="10">h7</strain>
    </source>
</reference>
<evidence type="ECO:0000256" key="5">
    <source>
        <dbReference type="ARBA" id="ARBA00023211"/>
    </source>
</evidence>
<dbReference type="Gene3D" id="3.40.50.10880">
    <property type="entry name" value="Uncharacterised protein PF01937, DUF89, domain 3"/>
    <property type="match status" value="1"/>
</dbReference>
<comment type="similarity">
    <text evidence="2 7">Belongs to the damage-control phosphatase family. Sugar phosphate phosphatase III subfamily.</text>
</comment>
<evidence type="ECO:0000256" key="4">
    <source>
        <dbReference type="ARBA" id="ARBA00022801"/>
    </source>
</evidence>
<dbReference type="EMBL" id="KN831794">
    <property type="protein sequence ID" value="KIM37931.1"/>
    <property type="molecule type" value="Genomic_DNA"/>
</dbReference>
<dbReference type="SUPFAM" id="SSF111321">
    <property type="entry name" value="AF1104-like"/>
    <property type="match status" value="1"/>
</dbReference>
<evidence type="ECO:0000313" key="10">
    <source>
        <dbReference type="Proteomes" id="UP000053424"/>
    </source>
</evidence>
<evidence type="ECO:0000313" key="9">
    <source>
        <dbReference type="EMBL" id="KIM37931.1"/>
    </source>
</evidence>
<evidence type="ECO:0000259" key="8">
    <source>
        <dbReference type="Pfam" id="PF01937"/>
    </source>
</evidence>
<keyword evidence="4 7" id="KW-0378">Hydrolase</keyword>
<keyword evidence="3 7" id="KW-0479">Metal-binding</keyword>
<dbReference type="AlphaFoldDB" id="A0A0C3C2T7"/>
<comment type="catalytic activity">
    <reaction evidence="1 7">
        <text>beta-D-fructose 1-phosphate + H2O = D-fructose + phosphate</text>
        <dbReference type="Rhea" id="RHEA:35603"/>
        <dbReference type="ChEBI" id="CHEBI:15377"/>
        <dbReference type="ChEBI" id="CHEBI:37721"/>
        <dbReference type="ChEBI" id="CHEBI:43474"/>
        <dbReference type="ChEBI" id="CHEBI:138881"/>
    </reaction>
</comment>
<dbReference type="GO" id="GO:0103026">
    <property type="term" value="F:fructose-1-phosphatase activity"/>
    <property type="evidence" value="ECO:0007669"/>
    <property type="project" value="RHEA"/>
</dbReference>
<dbReference type="STRING" id="686832.A0A0C3C2T7"/>
<comment type="cofactor">
    <cofactor evidence="7">
        <name>Mn(2+)</name>
        <dbReference type="ChEBI" id="CHEBI:29035"/>
    </cofactor>
    <cofactor evidence="7">
        <name>Ni(2+)</name>
        <dbReference type="ChEBI" id="CHEBI:49786"/>
    </cofactor>
</comment>
<evidence type="ECO:0000256" key="2">
    <source>
        <dbReference type="ARBA" id="ARBA00009519"/>
    </source>
</evidence>
<dbReference type="OrthoDB" id="541375at2759"/>
<dbReference type="InterPro" id="IPR039763">
    <property type="entry name" value="ARMT1"/>
</dbReference>
<dbReference type="GO" id="GO:0046872">
    <property type="term" value="F:metal ion binding"/>
    <property type="evidence" value="ECO:0007669"/>
    <property type="project" value="UniProtKB-UniRule"/>
</dbReference>
<dbReference type="PANTHER" id="PTHR12260:SF6">
    <property type="entry name" value="DAMAGE-CONTROL PHOSPHATASE ARMT1"/>
    <property type="match status" value="1"/>
</dbReference>
<proteinExistence type="inferred from homology"/>
<comment type="function">
    <text evidence="7">Metal-dependent phosphatase that shows phosphatase activity against several substrates, including fructose-1-phosphate and fructose-6-phosphate. Its preference for fructose-1-phosphate, a strong glycating agent that causes DNA damage rather than a canonical yeast metabolite, suggests a damage-control function in hexose phosphate metabolism.</text>
</comment>
<comment type="domain">
    <text evidence="7">Subfamily III proteins have a conserved RTxK motif about 40-50 residues from the C-terminus; the threonine may be replaced by serine or cysteine.</text>
</comment>
<name>A0A0C3C2T7_HEBCY</name>
<dbReference type="InterPro" id="IPR036075">
    <property type="entry name" value="ARMT-1-like_metal-bd_sf"/>
</dbReference>
<dbReference type="GO" id="GO:0097023">
    <property type="term" value="F:fructose 6-phosphate aldolase activity"/>
    <property type="evidence" value="ECO:0007669"/>
    <property type="project" value="RHEA"/>
</dbReference>
<dbReference type="GO" id="GO:0005634">
    <property type="term" value="C:nucleus"/>
    <property type="evidence" value="ECO:0007669"/>
    <property type="project" value="TreeGrafter"/>
</dbReference>
<dbReference type="InterPro" id="IPR002791">
    <property type="entry name" value="ARMT1-like_metal-bd"/>
</dbReference>
<dbReference type="EC" id="3.1.3.-" evidence="7"/>
<protein>
    <recommendedName>
        <fullName evidence="7">Sugar phosphate phosphatase</fullName>
        <ecNumber evidence="7">3.1.3.-</ecNumber>
    </recommendedName>
</protein>
<reference evidence="10" key="2">
    <citation type="submission" date="2015-01" db="EMBL/GenBank/DDBJ databases">
        <title>Evolutionary Origins and Diversification of the Mycorrhizal Mutualists.</title>
        <authorList>
            <consortium name="DOE Joint Genome Institute"/>
            <consortium name="Mycorrhizal Genomics Consortium"/>
            <person name="Kohler A."/>
            <person name="Kuo A."/>
            <person name="Nagy L.G."/>
            <person name="Floudas D."/>
            <person name="Copeland A."/>
            <person name="Barry K.W."/>
            <person name="Cichocki N."/>
            <person name="Veneault-Fourrey C."/>
            <person name="LaButti K."/>
            <person name="Lindquist E.A."/>
            <person name="Lipzen A."/>
            <person name="Lundell T."/>
            <person name="Morin E."/>
            <person name="Murat C."/>
            <person name="Riley R."/>
            <person name="Ohm R."/>
            <person name="Sun H."/>
            <person name="Tunlid A."/>
            <person name="Henrissat B."/>
            <person name="Grigoriev I.V."/>
            <person name="Hibbett D.S."/>
            <person name="Martin F."/>
        </authorList>
    </citation>
    <scope>NUCLEOTIDE SEQUENCE [LARGE SCALE GENOMIC DNA]</scope>
    <source>
        <strain evidence="10">h7</strain>
    </source>
</reference>
<gene>
    <name evidence="9" type="ORF">M413DRAFT_448192</name>
</gene>
<dbReference type="GO" id="GO:0006974">
    <property type="term" value="P:DNA damage response"/>
    <property type="evidence" value="ECO:0007669"/>
    <property type="project" value="TreeGrafter"/>
</dbReference>
<feature type="domain" description="Damage-control phosphatase ARMT1-like metal-binding" evidence="8">
    <location>
        <begin position="22"/>
        <end position="454"/>
    </location>
</feature>
<evidence type="ECO:0000256" key="1">
    <source>
        <dbReference type="ARBA" id="ARBA00001326"/>
    </source>
</evidence>
<keyword evidence="10" id="KW-1185">Reference proteome</keyword>
<sequence>MTFASSYPPYDPTDISGFSYETVVKRWPIILAGVVNFLHNKCHTLSLDLASLDGEEKVALQKKLTEGTGIIEKVSKLKYEMARDRALERIPEDGEANVELYNAELAGLEDSKRNTWFTAPWLFAECYLYRLLRAFFVLTEHWKSEDPFYEQKVNTFRQSGTSILHIATTMHELGSNRETVKADPEKLKVLFNEMIQMCLWGNATDLSLLTHLSQADIQHLQSVGKDAQVARQKFILKDDEEPVWKHIQTLKDGRVDFVLDNSGFELFTDLVFADFLVTYTPYVSKVVCHPKLIPWFVSDVTPPDFRDTFTALADPSFFPEDVTIAVESGMVNLKEMVSRWTSYLEQGVFSLSVPVDTPLGGNEASKPADFWTSSKPYWNMETEAPGAFETLRTSGLVIFKGDLNYRKLTGDVRWPAWTSFEEAIGPLAGKFPLLSLRTNKADVVVGVDKDVAEKLDASGEKWRVEGRYALVSFLPRSQS</sequence>
<organism evidence="9 10">
    <name type="scientific">Hebeloma cylindrosporum</name>
    <dbReference type="NCBI Taxonomy" id="76867"/>
    <lineage>
        <taxon>Eukaryota</taxon>
        <taxon>Fungi</taxon>
        <taxon>Dikarya</taxon>
        <taxon>Basidiomycota</taxon>
        <taxon>Agaricomycotina</taxon>
        <taxon>Agaricomycetes</taxon>
        <taxon>Agaricomycetidae</taxon>
        <taxon>Agaricales</taxon>
        <taxon>Agaricineae</taxon>
        <taxon>Hymenogastraceae</taxon>
        <taxon>Hebeloma</taxon>
    </lineage>
</organism>
<evidence type="ECO:0000256" key="7">
    <source>
        <dbReference type="RuleBase" id="RU367030"/>
    </source>
</evidence>